<feature type="region of interest" description="Disordered" evidence="1">
    <location>
        <begin position="80"/>
        <end position="120"/>
    </location>
</feature>
<keyword evidence="3" id="KW-1185">Reference proteome</keyword>
<gene>
    <name evidence="2" type="ORF">LIER_25410</name>
</gene>
<evidence type="ECO:0000313" key="3">
    <source>
        <dbReference type="Proteomes" id="UP001454036"/>
    </source>
</evidence>
<dbReference type="AlphaFoldDB" id="A0AAV3R4Q8"/>
<dbReference type="Proteomes" id="UP001454036">
    <property type="component" value="Unassembled WGS sequence"/>
</dbReference>
<evidence type="ECO:0000313" key="2">
    <source>
        <dbReference type="EMBL" id="GAA0171359.1"/>
    </source>
</evidence>
<proteinExistence type="predicted"/>
<accession>A0AAV3R4Q8</accession>
<dbReference type="EMBL" id="BAABME010007640">
    <property type="protein sequence ID" value="GAA0171359.1"/>
    <property type="molecule type" value="Genomic_DNA"/>
</dbReference>
<comment type="caution">
    <text evidence="2">The sequence shown here is derived from an EMBL/GenBank/DDBJ whole genome shotgun (WGS) entry which is preliminary data.</text>
</comment>
<evidence type="ECO:0000256" key="1">
    <source>
        <dbReference type="SAM" id="MobiDB-lite"/>
    </source>
</evidence>
<name>A0AAV3R4Q8_LITER</name>
<protein>
    <submittedName>
        <fullName evidence="2">Uncharacterized protein</fullName>
    </submittedName>
</protein>
<organism evidence="2 3">
    <name type="scientific">Lithospermum erythrorhizon</name>
    <name type="common">Purple gromwell</name>
    <name type="synonym">Lithospermum officinale var. erythrorhizon</name>
    <dbReference type="NCBI Taxonomy" id="34254"/>
    <lineage>
        <taxon>Eukaryota</taxon>
        <taxon>Viridiplantae</taxon>
        <taxon>Streptophyta</taxon>
        <taxon>Embryophyta</taxon>
        <taxon>Tracheophyta</taxon>
        <taxon>Spermatophyta</taxon>
        <taxon>Magnoliopsida</taxon>
        <taxon>eudicotyledons</taxon>
        <taxon>Gunneridae</taxon>
        <taxon>Pentapetalae</taxon>
        <taxon>asterids</taxon>
        <taxon>lamiids</taxon>
        <taxon>Boraginales</taxon>
        <taxon>Boraginaceae</taxon>
        <taxon>Boraginoideae</taxon>
        <taxon>Lithospermeae</taxon>
        <taxon>Lithospermum</taxon>
    </lineage>
</organism>
<reference evidence="2 3" key="1">
    <citation type="submission" date="2024-01" db="EMBL/GenBank/DDBJ databases">
        <title>The complete chloroplast genome sequence of Lithospermum erythrorhizon: insights into the phylogenetic relationship among Boraginaceae species and the maternal lineages of purple gromwells.</title>
        <authorList>
            <person name="Okada T."/>
            <person name="Watanabe K."/>
        </authorList>
    </citation>
    <scope>NUCLEOTIDE SEQUENCE [LARGE SCALE GENOMIC DNA]</scope>
</reference>
<sequence length="120" mass="12815">MSKLIKGQRETRTSWAGTIIAHMLEFVCNPQSSACIPYAALITKLLASLGVKILDDECETLESGFVSANTLEKWNFSRGPQGWVKKRKSDAADASTSGTQISIGGHSEVPYPAAGAAKTN</sequence>